<dbReference type="InterPro" id="IPR036390">
    <property type="entry name" value="WH_DNA-bd_sf"/>
</dbReference>
<accession>A0AAU8JL40</accession>
<dbReference type="InterPro" id="IPR000944">
    <property type="entry name" value="Tscrpt_reg_Rrf2"/>
</dbReference>
<gene>
    <name evidence="1" type="ORF">ABWT76_002946</name>
</gene>
<dbReference type="Pfam" id="PF02082">
    <property type="entry name" value="Rrf2"/>
    <property type="match status" value="1"/>
</dbReference>
<dbReference type="Gene3D" id="1.10.10.10">
    <property type="entry name" value="Winged helix-like DNA-binding domain superfamily/Winged helix DNA-binding domain"/>
    <property type="match status" value="1"/>
</dbReference>
<protein>
    <submittedName>
        <fullName evidence="1">Rrf2 family transcriptional regulator</fullName>
    </submittedName>
</protein>
<reference evidence="1" key="1">
    <citation type="submission" date="2024-07" db="EMBL/GenBank/DDBJ databases">
        <authorList>
            <person name="Kim Y.J."/>
            <person name="Jeong J.Y."/>
        </authorList>
    </citation>
    <scope>NUCLEOTIDE SEQUENCE</scope>
    <source>
        <strain evidence="1">GIHE-MW2</strain>
    </source>
</reference>
<dbReference type="EMBL" id="CP159837">
    <property type="protein sequence ID" value="XCM39975.1"/>
    <property type="molecule type" value="Genomic_DNA"/>
</dbReference>
<dbReference type="NCBIfam" id="TIGR00738">
    <property type="entry name" value="rrf2_super"/>
    <property type="match status" value="1"/>
</dbReference>
<dbReference type="GO" id="GO:0005829">
    <property type="term" value="C:cytosol"/>
    <property type="evidence" value="ECO:0007669"/>
    <property type="project" value="TreeGrafter"/>
</dbReference>
<dbReference type="SUPFAM" id="SSF46785">
    <property type="entry name" value="Winged helix' DNA-binding domain"/>
    <property type="match status" value="1"/>
</dbReference>
<sequence length="147" mass="16487">MKLNKRAQYSVKALLDLSLQQDLGPTATKAIANRQKIPAPYLEKLLIQMRQGGLVASVRGAQGGYQLAKPPSKISLGQILEAVGETIEPDLSLPPQSKHAEDWVTFTLWHRLHQKLKESLYSISLEDLYYDARSWQASQGQETNFII</sequence>
<dbReference type="AlphaFoldDB" id="A0AAU8JL40"/>
<dbReference type="GO" id="GO:0003700">
    <property type="term" value="F:DNA-binding transcription factor activity"/>
    <property type="evidence" value="ECO:0007669"/>
    <property type="project" value="TreeGrafter"/>
</dbReference>
<dbReference type="PROSITE" id="PS51197">
    <property type="entry name" value="HTH_RRF2_2"/>
    <property type="match status" value="1"/>
</dbReference>
<evidence type="ECO:0000313" key="1">
    <source>
        <dbReference type="EMBL" id="XCM39975.1"/>
    </source>
</evidence>
<dbReference type="InterPro" id="IPR036388">
    <property type="entry name" value="WH-like_DNA-bd_sf"/>
</dbReference>
<dbReference type="RefSeq" id="WP_354636339.1">
    <property type="nucleotide sequence ID" value="NZ_CP159837.1"/>
</dbReference>
<organism evidence="1">
    <name type="scientific">Planktothricoides raciborskii GIHE-MW2</name>
    <dbReference type="NCBI Taxonomy" id="2792601"/>
    <lineage>
        <taxon>Bacteria</taxon>
        <taxon>Bacillati</taxon>
        <taxon>Cyanobacteriota</taxon>
        <taxon>Cyanophyceae</taxon>
        <taxon>Oscillatoriophycideae</taxon>
        <taxon>Oscillatoriales</taxon>
        <taxon>Oscillatoriaceae</taxon>
        <taxon>Planktothricoides</taxon>
    </lineage>
</organism>
<proteinExistence type="predicted"/>
<name>A0AAU8JL40_9CYAN</name>
<dbReference type="PANTHER" id="PTHR33221:SF16">
    <property type="entry name" value="HTH-TYPE TRANSCRIPTIONAL REGULATOR SLR0846-RELATED"/>
    <property type="match status" value="1"/>
</dbReference>
<dbReference type="PANTHER" id="PTHR33221">
    <property type="entry name" value="WINGED HELIX-TURN-HELIX TRANSCRIPTIONAL REGULATOR, RRF2 FAMILY"/>
    <property type="match status" value="1"/>
</dbReference>